<dbReference type="Pfam" id="PF16540">
    <property type="entry name" value="MKLP1_Arf_bdg"/>
    <property type="match status" value="1"/>
</dbReference>
<gene>
    <name evidence="13" type="primary">KIF23_2</name>
    <name evidence="13" type="ORF">DERP_010996</name>
</gene>
<dbReference type="InterPro" id="IPR038105">
    <property type="entry name" value="Kif23_Arf-bd_sf"/>
</dbReference>
<comment type="subcellular location">
    <subcellularLocation>
        <location evidence="1">Cytoplasm</location>
        <location evidence="1">Cytoskeleton</location>
        <location evidence="1">Spindle</location>
    </subcellularLocation>
</comment>
<dbReference type="PROSITE" id="PS50067">
    <property type="entry name" value="KINESIN_MOTOR_2"/>
    <property type="match status" value="1"/>
</dbReference>
<reference evidence="13 14" key="2">
    <citation type="journal article" date="2022" name="Mol. Biol. Evol.">
        <title>Comparative Genomics Reveals Insights into the Divergent Evolution of Astigmatic Mites and Household Pest Adaptations.</title>
        <authorList>
            <person name="Xiong Q."/>
            <person name="Wan A.T."/>
            <person name="Liu X."/>
            <person name="Fung C.S."/>
            <person name="Xiao X."/>
            <person name="Malainual N."/>
            <person name="Hou J."/>
            <person name="Wang L."/>
            <person name="Wang M."/>
            <person name="Yang K.Y."/>
            <person name="Cui Y."/>
            <person name="Leung E.L."/>
            <person name="Nong W."/>
            <person name="Shin S.K."/>
            <person name="Au S.W."/>
            <person name="Jeong K.Y."/>
            <person name="Chew F.T."/>
            <person name="Hui J.H."/>
            <person name="Leung T.F."/>
            <person name="Tungtrongchitr A."/>
            <person name="Zhong N."/>
            <person name="Liu Z."/>
            <person name="Tsui S.K."/>
        </authorList>
    </citation>
    <scope>NUCLEOTIDE SEQUENCE [LARGE SCALE GENOMIC DNA]</scope>
    <source>
        <strain evidence="13">Derp</strain>
    </source>
</reference>
<keyword evidence="8" id="KW-0206">Cytoskeleton</keyword>
<evidence type="ECO:0000259" key="12">
    <source>
        <dbReference type="PROSITE" id="PS50067"/>
    </source>
</evidence>
<keyword evidence="5 9" id="KW-0067">ATP-binding</keyword>
<accession>A0ABQ8JV57</accession>
<keyword evidence="7 9" id="KW-0505">Motor protein</keyword>
<feature type="region of interest" description="Disordered" evidence="11">
    <location>
        <begin position="1"/>
        <end position="29"/>
    </location>
</feature>
<dbReference type="InterPro" id="IPR047149">
    <property type="entry name" value="KIF11-like"/>
</dbReference>
<evidence type="ECO:0000313" key="14">
    <source>
        <dbReference type="Proteomes" id="UP000887458"/>
    </source>
</evidence>
<evidence type="ECO:0000256" key="5">
    <source>
        <dbReference type="ARBA" id="ARBA00022840"/>
    </source>
</evidence>
<dbReference type="PANTHER" id="PTHR47970:SF29">
    <property type="entry name" value="KINESIN FAMILY MEMBER 20B"/>
    <property type="match status" value="1"/>
</dbReference>
<dbReference type="Gene3D" id="2.60.40.4330">
    <property type="entry name" value="Kinesin-like protein Kif23, Arf6-interacting domain"/>
    <property type="match status" value="1"/>
</dbReference>
<evidence type="ECO:0000256" key="8">
    <source>
        <dbReference type="ARBA" id="ARBA00023212"/>
    </source>
</evidence>
<protein>
    <submittedName>
        <fullName evidence="13">Kinesin-like protein kif23</fullName>
    </submittedName>
</protein>
<feature type="compositionally biased region" description="Basic and acidic residues" evidence="11">
    <location>
        <begin position="1"/>
        <end position="10"/>
    </location>
</feature>
<evidence type="ECO:0000313" key="13">
    <source>
        <dbReference type="EMBL" id="KAH9426427.1"/>
    </source>
</evidence>
<evidence type="ECO:0000256" key="4">
    <source>
        <dbReference type="ARBA" id="ARBA00022741"/>
    </source>
</evidence>
<evidence type="ECO:0000256" key="1">
    <source>
        <dbReference type="ARBA" id="ARBA00004186"/>
    </source>
</evidence>
<dbReference type="Pfam" id="PF00225">
    <property type="entry name" value="Kinesin"/>
    <property type="match status" value="1"/>
</dbReference>
<keyword evidence="6 10" id="KW-0175">Coiled coil</keyword>
<comment type="similarity">
    <text evidence="9">Belongs to the TRAFAC class myosin-kinesin ATPase superfamily. Kinesin family.</text>
</comment>
<evidence type="ECO:0000256" key="7">
    <source>
        <dbReference type="ARBA" id="ARBA00023175"/>
    </source>
</evidence>
<feature type="coiled-coil region" evidence="10">
    <location>
        <begin position="519"/>
        <end position="585"/>
    </location>
</feature>
<comment type="caution">
    <text evidence="13">The sequence shown here is derived from an EMBL/GenBank/DDBJ whole genome shotgun (WGS) entry which is preliminary data.</text>
</comment>
<dbReference type="PRINTS" id="PR00380">
    <property type="entry name" value="KINESINHEAVY"/>
</dbReference>
<evidence type="ECO:0000256" key="6">
    <source>
        <dbReference type="ARBA" id="ARBA00023054"/>
    </source>
</evidence>
<dbReference type="EMBL" id="NJHN03000010">
    <property type="protein sequence ID" value="KAH9426427.1"/>
    <property type="molecule type" value="Genomic_DNA"/>
</dbReference>
<feature type="compositionally biased region" description="Polar residues" evidence="11">
    <location>
        <begin position="833"/>
        <end position="852"/>
    </location>
</feature>
<keyword evidence="3" id="KW-0597">Phosphoprotein</keyword>
<feature type="domain" description="Kinesin motor" evidence="12">
    <location>
        <begin position="29"/>
        <end position="428"/>
    </location>
</feature>
<feature type="compositionally biased region" description="Low complexity" evidence="11">
    <location>
        <begin position="814"/>
        <end position="832"/>
    </location>
</feature>
<dbReference type="InterPro" id="IPR001752">
    <property type="entry name" value="Kinesin_motor_dom"/>
</dbReference>
<dbReference type="InterPro" id="IPR032384">
    <property type="entry name" value="Kif23_Arf-bd"/>
</dbReference>
<proteinExistence type="inferred from homology"/>
<evidence type="ECO:0000256" key="10">
    <source>
        <dbReference type="SAM" id="Coils"/>
    </source>
</evidence>
<organism evidence="13 14">
    <name type="scientific">Dermatophagoides pteronyssinus</name>
    <name type="common">European house dust mite</name>
    <dbReference type="NCBI Taxonomy" id="6956"/>
    <lineage>
        <taxon>Eukaryota</taxon>
        <taxon>Metazoa</taxon>
        <taxon>Ecdysozoa</taxon>
        <taxon>Arthropoda</taxon>
        <taxon>Chelicerata</taxon>
        <taxon>Arachnida</taxon>
        <taxon>Acari</taxon>
        <taxon>Acariformes</taxon>
        <taxon>Sarcoptiformes</taxon>
        <taxon>Astigmata</taxon>
        <taxon>Psoroptidia</taxon>
        <taxon>Analgoidea</taxon>
        <taxon>Pyroglyphidae</taxon>
        <taxon>Dermatophagoidinae</taxon>
        <taxon>Dermatophagoides</taxon>
    </lineage>
</organism>
<sequence>MKTHHSDSAKKPPPPTKPKPKMNTNEKEPLQVYCRLRPLKNLNDTCVVHKINDQLLELSPPGQPKQFYKFTKVFDTKYDQHSVFKQTAFSLVKDLIDGQNGLLFSYGVTSSGKTYTITGSPQNPGIVPRTLDTIFNTLNKNGLQNIRYGFKPNNQNGFEIVSAPDAILKMQNEVIYATPNKTPRTPRKRDAYDWENRVQEEMFIKDINCDNKYSVFVSYVEVYNNFIYDLLDDQLETNKCSKRIVEDAQKRYYVQGAKEIEVKSSQEAFELCIKGMKRRRIGTTKLNNESSRSHSVFNIRLVQAPLDIEGVEVIDDSSLIRVSQLSIVDLAGCERTSRTQATGNRLREASNINNSLLTLRQCFDVLRENQKSNGNKIVPYRDNKLTHMFKSYFEGDGKVEMIICVNPGLEDYDETLHVCKFGEASQDLVTNRGSPFKRTPLRPISNFFIASSINIGPPLPNNYIEDPSDNETLKNWIMALEKRAENHEQNRIIVDEYQQNVRQTIFELNQNNTLMEQQNSVLKMDLVARENQLREYENKFSHMKREYEDTINRMQHQIDELQQELSTVNHRLATTEIEKSNLRNEFRHYKRSTKECWKSEFKRLQKHFMEKVQEAESQMEKKIATNQEKLQLLRTIINNEDDLEFIRPPWMSPLKSKPDTEIEQAATTNAAATIDARSPPVVNPRHRRSLSTDDAKWIEHRPPGTMNLGTVFQPNITSKRKKSVTNLKTSDFVGKSNEIASKYALTHHAATETGGVETKVYKGDVLPSITGGSQVIFNDVEKLVQFPCESDEANITIRKNRKRLAEMFDRMTTTTTSSSARSTPTVTTATSSEQSEMITLPTTTTTISSNYRNGGGVGNNTPTKRKKYLQQ</sequence>
<keyword evidence="14" id="KW-1185">Reference proteome</keyword>
<evidence type="ECO:0000256" key="11">
    <source>
        <dbReference type="SAM" id="MobiDB-lite"/>
    </source>
</evidence>
<dbReference type="InterPro" id="IPR036961">
    <property type="entry name" value="Kinesin_motor_dom_sf"/>
</dbReference>
<evidence type="ECO:0000256" key="2">
    <source>
        <dbReference type="ARBA" id="ARBA00022490"/>
    </source>
</evidence>
<name>A0ABQ8JV57_DERPT</name>
<dbReference type="PANTHER" id="PTHR47970">
    <property type="entry name" value="KINESIN-LIKE PROTEIN KIF11"/>
    <property type="match status" value="1"/>
</dbReference>
<evidence type="ECO:0000256" key="9">
    <source>
        <dbReference type="PROSITE-ProRule" id="PRU00283"/>
    </source>
</evidence>
<dbReference type="Gene3D" id="3.40.850.10">
    <property type="entry name" value="Kinesin motor domain"/>
    <property type="match status" value="1"/>
</dbReference>
<dbReference type="SMART" id="SM00129">
    <property type="entry name" value="KISc"/>
    <property type="match status" value="1"/>
</dbReference>
<feature type="region of interest" description="Disordered" evidence="11">
    <location>
        <begin position="814"/>
        <end position="871"/>
    </location>
</feature>
<keyword evidence="4 9" id="KW-0547">Nucleotide-binding</keyword>
<feature type="binding site" evidence="9">
    <location>
        <begin position="107"/>
        <end position="114"/>
    </location>
    <ligand>
        <name>ATP</name>
        <dbReference type="ChEBI" id="CHEBI:30616"/>
    </ligand>
</feature>
<dbReference type="SUPFAM" id="SSF52540">
    <property type="entry name" value="P-loop containing nucleoside triphosphate hydrolases"/>
    <property type="match status" value="1"/>
</dbReference>
<evidence type="ECO:0000256" key="3">
    <source>
        <dbReference type="ARBA" id="ARBA00022553"/>
    </source>
</evidence>
<keyword evidence="2" id="KW-0963">Cytoplasm</keyword>
<dbReference type="InterPro" id="IPR027417">
    <property type="entry name" value="P-loop_NTPase"/>
</dbReference>
<reference evidence="13 14" key="1">
    <citation type="journal article" date="2018" name="J. Allergy Clin. Immunol.">
        <title>High-quality assembly of Dermatophagoides pteronyssinus genome and transcriptome reveals a wide range of novel allergens.</title>
        <authorList>
            <person name="Liu X.Y."/>
            <person name="Yang K.Y."/>
            <person name="Wang M.Q."/>
            <person name="Kwok J.S."/>
            <person name="Zeng X."/>
            <person name="Yang Z."/>
            <person name="Xiao X.J."/>
            <person name="Lau C.P."/>
            <person name="Li Y."/>
            <person name="Huang Z.M."/>
            <person name="Ba J.G."/>
            <person name="Yim A.K."/>
            <person name="Ouyang C.Y."/>
            <person name="Ngai S.M."/>
            <person name="Chan T.F."/>
            <person name="Leung E.L."/>
            <person name="Liu L."/>
            <person name="Liu Z.G."/>
            <person name="Tsui S.K."/>
        </authorList>
    </citation>
    <scope>NUCLEOTIDE SEQUENCE [LARGE SCALE GENOMIC DNA]</scope>
    <source>
        <strain evidence="13">Derp</strain>
    </source>
</reference>
<dbReference type="Proteomes" id="UP000887458">
    <property type="component" value="Unassembled WGS sequence"/>
</dbReference>